<dbReference type="EMBL" id="CM037151">
    <property type="protein sequence ID" value="KAH7842760.1"/>
    <property type="molecule type" value="Genomic_DNA"/>
</dbReference>
<proteinExistence type="predicted"/>
<accession>A0ACB7XQ57</accession>
<comment type="caution">
    <text evidence="1">The sequence shown here is derived from an EMBL/GenBank/DDBJ whole genome shotgun (WGS) entry which is preliminary data.</text>
</comment>
<organism evidence="1 2">
    <name type="scientific">Vaccinium darrowii</name>
    <dbReference type="NCBI Taxonomy" id="229202"/>
    <lineage>
        <taxon>Eukaryota</taxon>
        <taxon>Viridiplantae</taxon>
        <taxon>Streptophyta</taxon>
        <taxon>Embryophyta</taxon>
        <taxon>Tracheophyta</taxon>
        <taxon>Spermatophyta</taxon>
        <taxon>Magnoliopsida</taxon>
        <taxon>eudicotyledons</taxon>
        <taxon>Gunneridae</taxon>
        <taxon>Pentapetalae</taxon>
        <taxon>asterids</taxon>
        <taxon>Ericales</taxon>
        <taxon>Ericaceae</taxon>
        <taxon>Vaccinioideae</taxon>
        <taxon>Vaccinieae</taxon>
        <taxon>Vaccinium</taxon>
    </lineage>
</organism>
<evidence type="ECO:0000313" key="2">
    <source>
        <dbReference type="Proteomes" id="UP000828048"/>
    </source>
</evidence>
<sequence length="1209" mass="134801">METHRIALLLSQTLSPYGTVVRTATDDLDRLSLLPSFPFSLLSISTGSEDPGQRIAAATYLKNFTRRNFQSSKVSDEFRDALVHALLQVDSAVLKILVEAFRVIVAAEFVKENSWPDIVPKLRAVIQNSDLINKGGSCEWKTINALTVLQSLIRPFQYFLNPKVAKEPVPPQLELIAQEILVPLLDLFHQCVEKALAIRGKREEETEKLLLILCKCMYLSVRSHMPSALASHLSSFCGDLFGILNSLSFDGDDALEDGYLLRLKTGKRSLLIFCALVTRHRKLSDKLMPSIVNCVSKIVKHSTILSKLEFPSERIVSLAFDVISRVLETGPGWRLVSPHFSSLLDSAIFPALIMNEKDTTEWEEDPEEYMRKNLPSELEEISGWKDDLFTARKSALNLLGVISMSKGPPVVGCDHNSSLSSKRKKGDKTKGKARSSMGELLVLPFLSKFAIPSDVNAHETKIPKEYYGVLMAYGSLQDFLSEQKAEYTATLVHMRVLPLYTIPLPSPYLVASANWVLGELASCLPEEMSADVYSSLLKALTMPDMGDISCYPVRMSAAGAITELVENEYFPPEWLPLLQVVVGRISDESEEASILFQLLGTLIEAGSEHVALHIPEIMSSLVVTISKFIPPNPEPWSQMVEQGFAALAVMAQCWEDSMPEEGEQNESSDVWESGRSTIANALSNLLQQAWLRPAQQMSEEDSPSLPPPSCIDDSSALLRFIMQSITTSNEVLKVKLSDLLLVWADLIANWHAWEETEDLSIFNCIKYIVGLNQKFVLKNFIMGEMPSPPAPPVPRRSIIEGIGGFISAAFSQYSSATWRASSCVHLLLHVPSYDFEAVVVRQSLVIAFSRAAFSRFRDINSKPCSLWKPLLLAVSSCYLCYPDVVETVLEKDEHEGFAVWASALCLISCSTFEHGASSESEMKLSVMTLAKVVERLLVQENKWSGLLQKCFISLMEASVSLKEATGEEDDDEESGDDQDAGDEDTEEDDEDEDSEEDEREETEEEFLDRYAKAAVALENGTVVEEGDVEDQEQELELGGLNEVDQQSIVLSLIKRYHQVLTQGQSVPPQVISSFLDAFPESKIQDKEGIPPDQQRLIFAGKQLEDGRTLADYNIQKESTLHLVLRLRGGAKKRKKKTYTKPKKIKHKHKKVKLGVLQYYKVDDSGKVQRLRKECPNAECGAGTFMANHFDRHYCGKCGLTYVYQKAGGD</sequence>
<gene>
    <name evidence="1" type="ORF">Vadar_008836</name>
</gene>
<name>A0ACB7XQ57_9ERIC</name>
<dbReference type="Proteomes" id="UP000828048">
    <property type="component" value="Chromosome 1"/>
</dbReference>
<keyword evidence="2" id="KW-1185">Reference proteome</keyword>
<protein>
    <submittedName>
        <fullName evidence="1">Uncharacterized protein</fullName>
    </submittedName>
</protein>
<evidence type="ECO:0000313" key="1">
    <source>
        <dbReference type="EMBL" id="KAH7842760.1"/>
    </source>
</evidence>
<reference evidence="1 2" key="1">
    <citation type="journal article" date="2021" name="Hortic Res">
        <title>High-quality reference genome and annotation aids understanding of berry development for evergreen blueberry (Vaccinium darrowii).</title>
        <authorList>
            <person name="Yu J."/>
            <person name="Hulse-Kemp A.M."/>
            <person name="Babiker E."/>
            <person name="Staton M."/>
        </authorList>
    </citation>
    <scope>NUCLEOTIDE SEQUENCE [LARGE SCALE GENOMIC DNA]</scope>
    <source>
        <strain evidence="2">cv. NJ 8807/NJ 8810</strain>
        <tissue evidence="1">Young leaf</tissue>
    </source>
</reference>